<keyword evidence="1" id="KW-0812">Transmembrane</keyword>
<feature type="transmembrane region" description="Helical" evidence="1">
    <location>
        <begin position="65"/>
        <end position="86"/>
    </location>
</feature>
<gene>
    <name evidence="2" type="ORF">GOODEAATRI_017499</name>
</gene>
<dbReference type="EMBL" id="JAHRIO010031412">
    <property type="protein sequence ID" value="MEQ2168698.1"/>
    <property type="molecule type" value="Genomic_DNA"/>
</dbReference>
<organism evidence="2 3">
    <name type="scientific">Goodea atripinnis</name>
    <dbReference type="NCBI Taxonomy" id="208336"/>
    <lineage>
        <taxon>Eukaryota</taxon>
        <taxon>Metazoa</taxon>
        <taxon>Chordata</taxon>
        <taxon>Craniata</taxon>
        <taxon>Vertebrata</taxon>
        <taxon>Euteleostomi</taxon>
        <taxon>Actinopterygii</taxon>
        <taxon>Neopterygii</taxon>
        <taxon>Teleostei</taxon>
        <taxon>Neoteleostei</taxon>
        <taxon>Acanthomorphata</taxon>
        <taxon>Ovalentaria</taxon>
        <taxon>Atherinomorphae</taxon>
        <taxon>Cyprinodontiformes</taxon>
        <taxon>Goodeidae</taxon>
        <taxon>Goodea</taxon>
    </lineage>
</organism>
<protein>
    <submittedName>
        <fullName evidence="2">Uncharacterized protein</fullName>
    </submittedName>
</protein>
<keyword evidence="1" id="KW-0472">Membrane</keyword>
<feature type="transmembrane region" description="Helical" evidence="1">
    <location>
        <begin position="21"/>
        <end position="45"/>
    </location>
</feature>
<reference evidence="2 3" key="1">
    <citation type="submission" date="2021-06" db="EMBL/GenBank/DDBJ databases">
        <authorList>
            <person name="Palmer J.M."/>
        </authorList>
    </citation>
    <scope>NUCLEOTIDE SEQUENCE [LARGE SCALE GENOMIC DNA]</scope>
    <source>
        <strain evidence="2 3">GA_2019</strain>
        <tissue evidence="2">Muscle</tissue>
    </source>
</reference>
<keyword evidence="3" id="KW-1185">Reference proteome</keyword>
<keyword evidence="1" id="KW-1133">Transmembrane helix</keyword>
<sequence>MWGHRYLNRLSSDGRAELDNVSPWAIIAVVVMWCVCVIAGGVWGTSAPGDCPWLGTSCQRSLSRLGVVSGLVVGAVLGGVCPVALVGKGWGWPIDVQRDGCVAPHSHYCIFFNGDTLYAQARSHSDPQVFRLRY</sequence>
<evidence type="ECO:0000256" key="1">
    <source>
        <dbReference type="SAM" id="Phobius"/>
    </source>
</evidence>
<accession>A0ABV0NBC7</accession>
<dbReference type="Proteomes" id="UP001476798">
    <property type="component" value="Unassembled WGS sequence"/>
</dbReference>
<evidence type="ECO:0000313" key="2">
    <source>
        <dbReference type="EMBL" id="MEQ2168698.1"/>
    </source>
</evidence>
<proteinExistence type="predicted"/>
<comment type="caution">
    <text evidence="2">The sequence shown here is derived from an EMBL/GenBank/DDBJ whole genome shotgun (WGS) entry which is preliminary data.</text>
</comment>
<name>A0ABV0NBC7_9TELE</name>
<evidence type="ECO:0000313" key="3">
    <source>
        <dbReference type="Proteomes" id="UP001476798"/>
    </source>
</evidence>